<reference evidence="2 3" key="1">
    <citation type="submission" date="2018-11" db="EMBL/GenBank/DDBJ databases">
        <title>Genome assembly of Steccherinum ochraceum LE-BIN_3174, the white-rot fungus of the Steccherinaceae family (The Residual Polyporoid clade, Polyporales, Basidiomycota).</title>
        <authorList>
            <person name="Fedorova T.V."/>
            <person name="Glazunova O.A."/>
            <person name="Landesman E.O."/>
            <person name="Moiseenko K.V."/>
            <person name="Psurtseva N.V."/>
            <person name="Savinova O.S."/>
            <person name="Shakhova N.V."/>
            <person name="Tyazhelova T.V."/>
            <person name="Vasina D.V."/>
        </authorList>
    </citation>
    <scope>NUCLEOTIDE SEQUENCE [LARGE SCALE GENOMIC DNA]</scope>
    <source>
        <strain evidence="2 3">LE-BIN_3174</strain>
    </source>
</reference>
<dbReference type="Proteomes" id="UP000292702">
    <property type="component" value="Unassembled WGS sequence"/>
</dbReference>
<keyword evidence="3" id="KW-1185">Reference proteome</keyword>
<proteinExistence type="predicted"/>
<dbReference type="EMBL" id="RWJN01000016">
    <property type="protein sequence ID" value="TCD70722.1"/>
    <property type="molecule type" value="Genomic_DNA"/>
</dbReference>
<comment type="caution">
    <text evidence="2">The sequence shown here is derived from an EMBL/GenBank/DDBJ whole genome shotgun (WGS) entry which is preliminary data.</text>
</comment>
<protein>
    <submittedName>
        <fullName evidence="2">Uncharacterized protein</fullName>
    </submittedName>
</protein>
<evidence type="ECO:0000313" key="2">
    <source>
        <dbReference type="EMBL" id="TCD70722.1"/>
    </source>
</evidence>
<sequence length="245" mass="26666">MAGRRRPTLFSRVSREPEIFEPDGFSVLSPQRVPIVVQTMISDLNGAVECSTGKVYKYESQKHDRSLQHYYSFTDSGSPTILLIHDQHLSPSLPPTSHTFAAAMRFATILGALLAVSASSSLAVPLHAPGDIEAATMKARALIARDVLQAIHARELAALDARSQATTTPLLAKRKEDPYPVRVAYRKPGRYYQADRQSTDPARAADRRINQANNDIANRPILPPTGQRTQGNGGQGTRGGQTGGR</sequence>
<evidence type="ECO:0000256" key="1">
    <source>
        <dbReference type="SAM" id="MobiDB-lite"/>
    </source>
</evidence>
<gene>
    <name evidence="2" type="ORF">EIP91_002098</name>
</gene>
<name>A0A4R0RU33_9APHY</name>
<organism evidence="2 3">
    <name type="scientific">Steccherinum ochraceum</name>
    <dbReference type="NCBI Taxonomy" id="92696"/>
    <lineage>
        <taxon>Eukaryota</taxon>
        <taxon>Fungi</taxon>
        <taxon>Dikarya</taxon>
        <taxon>Basidiomycota</taxon>
        <taxon>Agaricomycotina</taxon>
        <taxon>Agaricomycetes</taxon>
        <taxon>Polyporales</taxon>
        <taxon>Steccherinaceae</taxon>
        <taxon>Steccherinum</taxon>
    </lineage>
</organism>
<feature type="compositionally biased region" description="Gly residues" evidence="1">
    <location>
        <begin position="231"/>
        <end position="245"/>
    </location>
</feature>
<accession>A0A4R0RU33</accession>
<dbReference type="AlphaFoldDB" id="A0A4R0RU33"/>
<evidence type="ECO:0000313" key="3">
    <source>
        <dbReference type="Proteomes" id="UP000292702"/>
    </source>
</evidence>
<feature type="region of interest" description="Disordered" evidence="1">
    <location>
        <begin position="188"/>
        <end position="245"/>
    </location>
</feature>